<dbReference type="Proteomes" id="UP000823842">
    <property type="component" value="Unassembled WGS sequence"/>
</dbReference>
<dbReference type="InterPro" id="IPR016621">
    <property type="entry name" value="UCP014543"/>
</dbReference>
<protein>
    <submittedName>
        <fullName evidence="1">DUF3783 domain-containing protein</fullName>
    </submittedName>
</protein>
<comment type="caution">
    <text evidence="1">The sequence shown here is derived from an EMBL/GenBank/DDBJ whole genome shotgun (WGS) entry which is preliminary data.</text>
</comment>
<evidence type="ECO:0000313" key="2">
    <source>
        <dbReference type="Proteomes" id="UP000823842"/>
    </source>
</evidence>
<reference evidence="1" key="2">
    <citation type="submission" date="2021-04" db="EMBL/GenBank/DDBJ databases">
        <authorList>
            <person name="Gilroy R."/>
        </authorList>
    </citation>
    <scope>NUCLEOTIDE SEQUENCE</scope>
    <source>
        <strain evidence="1">ChiSjej1B19-5720</strain>
    </source>
</reference>
<evidence type="ECO:0000313" key="1">
    <source>
        <dbReference type="EMBL" id="HJB28668.1"/>
    </source>
</evidence>
<organism evidence="1 2">
    <name type="scientific">Candidatus Blautia faecavium</name>
    <dbReference type="NCBI Taxonomy" id="2838487"/>
    <lineage>
        <taxon>Bacteria</taxon>
        <taxon>Bacillati</taxon>
        <taxon>Bacillota</taxon>
        <taxon>Clostridia</taxon>
        <taxon>Lachnospirales</taxon>
        <taxon>Lachnospiraceae</taxon>
        <taxon>Blautia</taxon>
    </lineage>
</organism>
<proteinExistence type="predicted"/>
<dbReference type="AlphaFoldDB" id="A0A9D2LTY6"/>
<sequence length="128" mass="15188">MTKNPLILVYNFKPDERTRLIRRYLNKEKISFRMVEVPEFWQPLGYLAGLSGFQKDTSFHLGGNFFEEMLVMCGLSPDQSDRFLRFFREEGLAPVALKAMLTPVNQHWNSLKLYEELKREHQEMQKLS</sequence>
<accession>A0A9D2LTY6</accession>
<dbReference type="EMBL" id="DWYZ01000147">
    <property type="protein sequence ID" value="HJB28668.1"/>
    <property type="molecule type" value="Genomic_DNA"/>
</dbReference>
<dbReference type="Pfam" id="PF12646">
    <property type="entry name" value="DUF3783"/>
    <property type="match status" value="1"/>
</dbReference>
<reference evidence="1" key="1">
    <citation type="journal article" date="2021" name="PeerJ">
        <title>Extensive microbial diversity within the chicken gut microbiome revealed by metagenomics and culture.</title>
        <authorList>
            <person name="Gilroy R."/>
            <person name="Ravi A."/>
            <person name="Getino M."/>
            <person name="Pursley I."/>
            <person name="Horton D.L."/>
            <person name="Alikhan N.F."/>
            <person name="Baker D."/>
            <person name="Gharbi K."/>
            <person name="Hall N."/>
            <person name="Watson M."/>
            <person name="Adriaenssens E.M."/>
            <person name="Foster-Nyarko E."/>
            <person name="Jarju S."/>
            <person name="Secka A."/>
            <person name="Antonio M."/>
            <person name="Oren A."/>
            <person name="Chaudhuri R.R."/>
            <person name="La Ragione R."/>
            <person name="Hildebrand F."/>
            <person name="Pallen M.J."/>
        </authorList>
    </citation>
    <scope>NUCLEOTIDE SEQUENCE</scope>
    <source>
        <strain evidence="1">ChiSjej1B19-5720</strain>
    </source>
</reference>
<name>A0A9D2LTY6_9FIRM</name>
<gene>
    <name evidence="1" type="ORF">IAA06_07720</name>
</gene>